<evidence type="ECO:0000313" key="2">
    <source>
        <dbReference type="Proteomes" id="UP001239111"/>
    </source>
</evidence>
<keyword evidence="2" id="KW-1185">Reference proteome</keyword>
<dbReference type="EMBL" id="CM056744">
    <property type="protein sequence ID" value="KAJ8668505.1"/>
    <property type="molecule type" value="Genomic_DNA"/>
</dbReference>
<organism evidence="1 2">
    <name type="scientific">Eretmocerus hayati</name>
    <dbReference type="NCBI Taxonomy" id="131215"/>
    <lineage>
        <taxon>Eukaryota</taxon>
        <taxon>Metazoa</taxon>
        <taxon>Ecdysozoa</taxon>
        <taxon>Arthropoda</taxon>
        <taxon>Hexapoda</taxon>
        <taxon>Insecta</taxon>
        <taxon>Pterygota</taxon>
        <taxon>Neoptera</taxon>
        <taxon>Endopterygota</taxon>
        <taxon>Hymenoptera</taxon>
        <taxon>Apocrita</taxon>
        <taxon>Proctotrupomorpha</taxon>
        <taxon>Chalcidoidea</taxon>
        <taxon>Aphelinidae</taxon>
        <taxon>Aphelininae</taxon>
        <taxon>Eretmocerus</taxon>
    </lineage>
</organism>
<evidence type="ECO:0000313" key="1">
    <source>
        <dbReference type="EMBL" id="KAJ8668505.1"/>
    </source>
</evidence>
<accession>A0ACC2NFZ0</accession>
<name>A0ACC2NFZ0_9HYME</name>
<comment type="caution">
    <text evidence="1">The sequence shown here is derived from an EMBL/GenBank/DDBJ whole genome shotgun (WGS) entry which is preliminary data.</text>
</comment>
<gene>
    <name evidence="1" type="ORF">QAD02_010168</name>
</gene>
<proteinExistence type="predicted"/>
<protein>
    <submittedName>
        <fullName evidence="1">Uncharacterized protein</fullName>
    </submittedName>
</protein>
<sequence length="696" mass="76787">MLDLRDIFAVTVLICSIAFGDVCGEENSTYPFAHDGYVINEGCYGCPFGDYAYLQAACGKFTSFSALLQSTLMYRCDISEGCWRLGKSEAPNDNRFDFIVVGAGVAGPVIARRLSDNPKWRVLLVEAGPEEPTLAAVPGLAFNSIGTPLDWAYSTEPTQPNATACLDSDGKCYWPRGKMVGGSGAMNGMMYIRGHPAIFDTWSYLGNPGWSAAEVEKYFAQAENPVNPELINDKTFTQFKNNNPLIIDYYPHKPDFSDEVLKAAAELGLKTKGIRTGAEPGVVVAPALTYDGKRGNTARYYLRTVSKRPNLYVMINAQVTKILTSVVQNLPGYGKASKMAYGIELIDKNGVKRMFMALKEVIVSAGAIGSPHLLLLSGIGPADDLKKLNIPVVQDLPVGANLQNHVSVGLKMSIKADSYQSLNVDGLNEYLFNHTGPLSSTGLTQITAFFKTKYAKDGIPDIQAFFDGFTSSCVHTGLKSECSDGTLDKCPSRIYINARPTAAVTKSRGYMKLKSSNPSDHPLLYPNYFTNLLDLKILVEGIKELLKFMNTTTMKNWDLRLEETPHPHCSSFIFGSDDYWECYIRRTTGPENHQVGTCRMGPKSDLRSVVNHELRVYGVYNLRVADASIMPVITNANTMAPIIMIAEKAADMISTQWKKLDSVFNYNNIVPVPVQRPRMERWIQPSSVAFNPFLSY</sequence>
<reference evidence="1" key="1">
    <citation type="submission" date="2023-04" db="EMBL/GenBank/DDBJ databases">
        <title>A chromosome-level genome assembly of the parasitoid wasp Eretmocerus hayati.</title>
        <authorList>
            <person name="Zhong Y."/>
            <person name="Liu S."/>
            <person name="Liu Y."/>
        </authorList>
    </citation>
    <scope>NUCLEOTIDE SEQUENCE</scope>
    <source>
        <strain evidence="1">ZJU_SS_LIU_2023</strain>
    </source>
</reference>
<dbReference type="Proteomes" id="UP001239111">
    <property type="component" value="Chromosome 4"/>
</dbReference>